<dbReference type="AlphaFoldDB" id="A0A9D3WHG2"/>
<dbReference type="EMBL" id="JAIQCV010000001">
    <property type="protein sequence ID" value="KAH1129262.1"/>
    <property type="molecule type" value="Genomic_DNA"/>
</dbReference>
<name>A0A9D3WHG2_9ROSI</name>
<organism evidence="1 2">
    <name type="scientific">Gossypium stocksii</name>
    <dbReference type="NCBI Taxonomy" id="47602"/>
    <lineage>
        <taxon>Eukaryota</taxon>
        <taxon>Viridiplantae</taxon>
        <taxon>Streptophyta</taxon>
        <taxon>Embryophyta</taxon>
        <taxon>Tracheophyta</taxon>
        <taxon>Spermatophyta</taxon>
        <taxon>Magnoliopsida</taxon>
        <taxon>eudicotyledons</taxon>
        <taxon>Gunneridae</taxon>
        <taxon>Pentapetalae</taxon>
        <taxon>rosids</taxon>
        <taxon>malvids</taxon>
        <taxon>Malvales</taxon>
        <taxon>Malvaceae</taxon>
        <taxon>Malvoideae</taxon>
        <taxon>Gossypium</taxon>
    </lineage>
</organism>
<reference evidence="1 2" key="1">
    <citation type="journal article" date="2021" name="Plant Biotechnol. J.">
        <title>Multi-omics assisted identification of the key and species-specific regulatory components of drought-tolerant mechanisms in Gossypium stocksii.</title>
        <authorList>
            <person name="Yu D."/>
            <person name="Ke L."/>
            <person name="Zhang D."/>
            <person name="Wu Y."/>
            <person name="Sun Y."/>
            <person name="Mei J."/>
            <person name="Sun J."/>
            <person name="Sun Y."/>
        </authorList>
    </citation>
    <scope>NUCLEOTIDE SEQUENCE [LARGE SCALE GENOMIC DNA]</scope>
    <source>
        <strain evidence="2">cv. E1</strain>
        <tissue evidence="1">Leaf</tissue>
    </source>
</reference>
<evidence type="ECO:0000313" key="2">
    <source>
        <dbReference type="Proteomes" id="UP000828251"/>
    </source>
</evidence>
<dbReference type="Proteomes" id="UP000828251">
    <property type="component" value="Unassembled WGS sequence"/>
</dbReference>
<keyword evidence="2" id="KW-1185">Reference proteome</keyword>
<evidence type="ECO:0000313" key="1">
    <source>
        <dbReference type="EMBL" id="KAH1129262.1"/>
    </source>
</evidence>
<comment type="caution">
    <text evidence="1">The sequence shown here is derived from an EMBL/GenBank/DDBJ whole genome shotgun (WGS) entry which is preliminary data.</text>
</comment>
<sequence>MFSLQLATSKRHPILDMKPQLGFEEKVKNEEEVETHNDPIRESELDVKRSTIKHEVNFHVTKSQAAK</sequence>
<proteinExistence type="predicted"/>
<gene>
    <name evidence="1" type="ORF">J1N35_000640</name>
</gene>
<accession>A0A9D3WHG2</accession>
<protein>
    <submittedName>
        <fullName evidence="1">Uncharacterized protein</fullName>
    </submittedName>
</protein>